<dbReference type="FunFam" id="2.60.40.420:FF:000003">
    <property type="entry name" value="Blue copper"/>
    <property type="match status" value="1"/>
</dbReference>
<dbReference type="GO" id="GO:0046872">
    <property type="term" value="F:metal ion binding"/>
    <property type="evidence" value="ECO:0007669"/>
    <property type="project" value="UniProtKB-KW"/>
</dbReference>
<dbReference type="PANTHER" id="PTHR33021">
    <property type="entry name" value="BLUE COPPER PROTEIN"/>
    <property type="match status" value="1"/>
</dbReference>
<evidence type="ECO:0000313" key="9">
    <source>
        <dbReference type="Proteomes" id="UP000825935"/>
    </source>
</evidence>
<keyword evidence="9" id="KW-1185">Reference proteome</keyword>
<dbReference type="EMBL" id="CM035437">
    <property type="protein sequence ID" value="KAH7286683.1"/>
    <property type="molecule type" value="Genomic_DNA"/>
</dbReference>
<sequence>MGPRVSLSLLTVSAIMVWGMVALRGVSSVRLEVGGAAGWTLPSVRDVNYSDWAATHSFAIDDVLHFNYSREYHNVMIVTRAAYAACDSSSPISTFDDGSTLIQLDRPGSFYFLCGVPSHCQEGQKLAVKVRRHSLSTSSSSSASSPQASNSSSNNTDIITPSVGNNSSPSPIYPVESNDATASFISNPFYFTNIIHNTIIIIVIIIVTVCT</sequence>
<dbReference type="Pfam" id="PF02298">
    <property type="entry name" value="Cu_bind_like"/>
    <property type="match status" value="1"/>
</dbReference>
<dbReference type="SUPFAM" id="SSF49503">
    <property type="entry name" value="Cupredoxins"/>
    <property type="match status" value="1"/>
</dbReference>
<keyword evidence="2" id="KW-0186">Copper</keyword>
<keyword evidence="5" id="KW-0472">Membrane</keyword>
<dbReference type="GO" id="GO:0005886">
    <property type="term" value="C:plasma membrane"/>
    <property type="evidence" value="ECO:0007669"/>
    <property type="project" value="TreeGrafter"/>
</dbReference>
<keyword evidence="3" id="KW-0325">Glycoprotein</keyword>
<reference evidence="8" key="1">
    <citation type="submission" date="2021-08" db="EMBL/GenBank/DDBJ databases">
        <title>WGS assembly of Ceratopteris richardii.</title>
        <authorList>
            <person name="Marchant D.B."/>
            <person name="Chen G."/>
            <person name="Jenkins J."/>
            <person name="Shu S."/>
            <person name="Leebens-Mack J."/>
            <person name="Grimwood J."/>
            <person name="Schmutz J."/>
            <person name="Soltis P."/>
            <person name="Soltis D."/>
            <person name="Chen Z.-H."/>
        </authorList>
    </citation>
    <scope>NUCLEOTIDE SEQUENCE</scope>
    <source>
        <strain evidence="8">Whitten #5841</strain>
        <tissue evidence="8">Leaf</tissue>
    </source>
</reference>
<comment type="caution">
    <text evidence="8">The sequence shown here is derived from an EMBL/GenBank/DDBJ whole genome shotgun (WGS) entry which is preliminary data.</text>
</comment>
<evidence type="ECO:0000256" key="6">
    <source>
        <dbReference type="SAM" id="SignalP"/>
    </source>
</evidence>
<evidence type="ECO:0000256" key="1">
    <source>
        <dbReference type="ARBA" id="ARBA00022723"/>
    </source>
</evidence>
<feature type="compositionally biased region" description="Low complexity" evidence="4">
    <location>
        <begin position="137"/>
        <end position="155"/>
    </location>
</feature>
<keyword evidence="5" id="KW-1133">Transmembrane helix</keyword>
<evidence type="ECO:0000259" key="7">
    <source>
        <dbReference type="PROSITE" id="PS51485"/>
    </source>
</evidence>
<dbReference type="PANTHER" id="PTHR33021:SF197">
    <property type="entry name" value="EARLY NODULIN-LIKE PROTEIN 13"/>
    <property type="match status" value="1"/>
</dbReference>
<dbReference type="Proteomes" id="UP000825935">
    <property type="component" value="Chromosome 32"/>
</dbReference>
<feature type="compositionally biased region" description="Polar residues" evidence="4">
    <location>
        <begin position="156"/>
        <end position="170"/>
    </location>
</feature>
<dbReference type="OMA" id="FEMCESS"/>
<dbReference type="InterPro" id="IPR008972">
    <property type="entry name" value="Cupredoxin"/>
</dbReference>
<feature type="transmembrane region" description="Helical" evidence="5">
    <location>
        <begin position="189"/>
        <end position="210"/>
    </location>
</feature>
<dbReference type="InterPro" id="IPR028871">
    <property type="entry name" value="BlueCu_1_BS"/>
</dbReference>
<keyword evidence="6" id="KW-0732">Signal</keyword>
<organism evidence="8 9">
    <name type="scientific">Ceratopteris richardii</name>
    <name type="common">Triangle waterfern</name>
    <dbReference type="NCBI Taxonomy" id="49495"/>
    <lineage>
        <taxon>Eukaryota</taxon>
        <taxon>Viridiplantae</taxon>
        <taxon>Streptophyta</taxon>
        <taxon>Embryophyta</taxon>
        <taxon>Tracheophyta</taxon>
        <taxon>Polypodiopsida</taxon>
        <taxon>Polypodiidae</taxon>
        <taxon>Polypodiales</taxon>
        <taxon>Pteridineae</taxon>
        <taxon>Pteridaceae</taxon>
        <taxon>Parkerioideae</taxon>
        <taxon>Ceratopteris</taxon>
    </lineage>
</organism>
<dbReference type="PROSITE" id="PS51485">
    <property type="entry name" value="PHYTOCYANIN"/>
    <property type="match status" value="1"/>
</dbReference>
<dbReference type="AlphaFoldDB" id="A0A8T2QSW6"/>
<feature type="chain" id="PRO_5036435667" description="Phytocyanin domain-containing protein" evidence="6">
    <location>
        <begin position="29"/>
        <end position="211"/>
    </location>
</feature>
<protein>
    <recommendedName>
        <fullName evidence="7">Phytocyanin domain-containing protein</fullName>
    </recommendedName>
</protein>
<dbReference type="InterPro" id="IPR039391">
    <property type="entry name" value="Phytocyanin-like"/>
</dbReference>
<dbReference type="InterPro" id="IPR003245">
    <property type="entry name" value="Phytocyanin_dom"/>
</dbReference>
<accession>A0A8T2QSW6</accession>
<dbReference type="PROSITE" id="PS00196">
    <property type="entry name" value="COPPER_BLUE"/>
    <property type="match status" value="1"/>
</dbReference>
<feature type="signal peptide" evidence="6">
    <location>
        <begin position="1"/>
        <end position="28"/>
    </location>
</feature>
<dbReference type="Gene3D" id="2.60.40.420">
    <property type="entry name" value="Cupredoxins - blue copper proteins"/>
    <property type="match status" value="1"/>
</dbReference>
<evidence type="ECO:0000313" key="8">
    <source>
        <dbReference type="EMBL" id="KAH7286684.1"/>
    </source>
</evidence>
<feature type="region of interest" description="Disordered" evidence="4">
    <location>
        <begin position="137"/>
        <end position="171"/>
    </location>
</feature>
<evidence type="ECO:0000256" key="3">
    <source>
        <dbReference type="ARBA" id="ARBA00023180"/>
    </source>
</evidence>
<dbReference type="EMBL" id="CM035437">
    <property type="protein sequence ID" value="KAH7286684.1"/>
    <property type="molecule type" value="Genomic_DNA"/>
</dbReference>
<gene>
    <name evidence="8" type="ORF">KP509_32G018000</name>
</gene>
<name>A0A8T2QSW6_CERRI</name>
<proteinExistence type="predicted"/>
<dbReference type="OrthoDB" id="1933492at2759"/>
<keyword evidence="1" id="KW-0479">Metal-binding</keyword>
<keyword evidence="5" id="KW-0812">Transmembrane</keyword>
<evidence type="ECO:0000256" key="2">
    <source>
        <dbReference type="ARBA" id="ARBA00023008"/>
    </source>
</evidence>
<evidence type="ECO:0000256" key="4">
    <source>
        <dbReference type="SAM" id="MobiDB-lite"/>
    </source>
</evidence>
<dbReference type="GO" id="GO:0009055">
    <property type="term" value="F:electron transfer activity"/>
    <property type="evidence" value="ECO:0007669"/>
    <property type="project" value="InterPro"/>
</dbReference>
<feature type="domain" description="Phytocyanin" evidence="7">
    <location>
        <begin position="29"/>
        <end position="132"/>
    </location>
</feature>
<dbReference type="CDD" id="cd04216">
    <property type="entry name" value="Phytocyanin"/>
    <property type="match status" value="1"/>
</dbReference>
<evidence type="ECO:0000256" key="5">
    <source>
        <dbReference type="SAM" id="Phobius"/>
    </source>
</evidence>